<gene>
    <name evidence="1" type="ORF">FHS18_000080</name>
</gene>
<comment type="caution">
    <text evidence="1">The sequence shown here is derived from an EMBL/GenBank/DDBJ whole genome shotgun (WGS) entry which is preliminary data.</text>
</comment>
<dbReference type="RefSeq" id="WP_183595813.1">
    <property type="nucleotide sequence ID" value="NZ_JACHXK010000001.1"/>
</dbReference>
<organism evidence="1 2">
    <name type="scientific">Paenibacillus phyllosphaerae</name>
    <dbReference type="NCBI Taxonomy" id="274593"/>
    <lineage>
        <taxon>Bacteria</taxon>
        <taxon>Bacillati</taxon>
        <taxon>Bacillota</taxon>
        <taxon>Bacilli</taxon>
        <taxon>Bacillales</taxon>
        <taxon>Paenibacillaceae</taxon>
        <taxon>Paenibacillus</taxon>
    </lineage>
</organism>
<protein>
    <submittedName>
        <fullName evidence="1">Uncharacterized protein</fullName>
    </submittedName>
</protein>
<reference evidence="1 2" key="1">
    <citation type="submission" date="2020-08" db="EMBL/GenBank/DDBJ databases">
        <title>Genomic Encyclopedia of Type Strains, Phase III (KMG-III): the genomes of soil and plant-associated and newly described type strains.</title>
        <authorList>
            <person name="Whitman W."/>
        </authorList>
    </citation>
    <scope>NUCLEOTIDE SEQUENCE [LARGE SCALE GENOMIC DNA]</scope>
    <source>
        <strain evidence="1 2">CECT 5862</strain>
    </source>
</reference>
<evidence type="ECO:0000313" key="2">
    <source>
        <dbReference type="Proteomes" id="UP000570361"/>
    </source>
</evidence>
<proteinExistence type="predicted"/>
<sequence length="94" mass="10315">MRTNDGCKGCSADVRVTRGQIARMLASMEGKDFVFVSEEAYMARLDTCRACLSLAYETTCMHCGCLVEVRGKLAEKDCPHPDGTKWSISGITTE</sequence>
<keyword evidence="2" id="KW-1185">Reference proteome</keyword>
<name>A0A7W5ASW7_9BACL</name>
<dbReference type="EMBL" id="JACHXK010000001">
    <property type="protein sequence ID" value="MBB3108052.1"/>
    <property type="molecule type" value="Genomic_DNA"/>
</dbReference>
<accession>A0A7W5ASW7</accession>
<dbReference type="AlphaFoldDB" id="A0A7W5ASW7"/>
<dbReference type="Proteomes" id="UP000570361">
    <property type="component" value="Unassembled WGS sequence"/>
</dbReference>
<evidence type="ECO:0000313" key="1">
    <source>
        <dbReference type="EMBL" id="MBB3108052.1"/>
    </source>
</evidence>
<dbReference type="Pfam" id="PF19668">
    <property type="entry name" value="DUF6171"/>
    <property type="match status" value="1"/>
</dbReference>
<dbReference type="InterPro" id="IPR046169">
    <property type="entry name" value="DUF6171"/>
</dbReference>